<dbReference type="Pfam" id="PF07715">
    <property type="entry name" value="Plug"/>
    <property type="match status" value="1"/>
</dbReference>
<dbReference type="Gene3D" id="3.55.50.30">
    <property type="match status" value="1"/>
</dbReference>
<gene>
    <name evidence="13" type="ORF">BDD43_3122</name>
</gene>
<evidence type="ECO:0000256" key="9">
    <source>
        <dbReference type="ARBA" id="ARBA00023237"/>
    </source>
</evidence>
<protein>
    <submittedName>
        <fullName evidence="13">TonB-linked SusC/RagA family outer membrane protein</fullName>
    </submittedName>
</protein>
<dbReference type="PROSITE" id="PS52016">
    <property type="entry name" value="TONB_DEPENDENT_REC_3"/>
    <property type="match status" value="1"/>
</dbReference>
<keyword evidence="8 10" id="KW-0472">Membrane</keyword>
<dbReference type="NCBIfam" id="TIGR04056">
    <property type="entry name" value="OMP_RagA_SusC"/>
    <property type="match status" value="1"/>
</dbReference>
<sequence>MQLNLCAKVAGIKRFFAPQIIKVMKLTVFIITLACLQVSAKVYSQINLSEKNAPLSKVISTIQQQSGYSFFYKHKLIENINVSAELHNVTLQQALDNILTGQSLTYEVIDKTVVIKQKEKSLIDKVTDVLAVPFTISGKVTDTTGTPLPGATILAKGSNKVAVSNNNGEFSIDVQVGDVLIISYVGYKPVTVTVPPNSPANIPYFNIILHSSSSKLQEVVVSTGYQNISKERASGAFGKPDMQTFSERTGSNDIVSRLDGLVPGLTVLNGPTHVTVNPNGNGASQQQSVIRGRSSISLVANPLYVIDGIQVTDFSAINPDDVADITVLKDAAATAIWGAKAANGVIVVVTKKGGNHKVKVNYSGYFNYQGKPNFDYVYRHELSSSQYIQAAKEIFDPVTYPYATLSTQFVAPHETILYNLGLISVAKASASLDSLSNIDNKSQVENLWFRNAYTMQHTVSASGGNNNYDFYSSISYTDNNSNTIGSKNNAYRIFLSQNITPNSWIKIGLTTSLNNTITSSARPISIGAAFLPYQIFQDGSGNNILLNYVQGLTAATRADYQARSRTNLDYSPLDEMNSGYTKTNNLTINTTADVAVKLWKGLSFEGTYGYSKAPGGGTSYDDISEYSQRRELLNFTVAPTTASVPVYNLPNTGGRYQTIANDQRNWTVRNQLLYTTDPRNGKDHLNIQIGQEAQEQLATSNTSTVRGYNTMLNTYSALNYATLSTVTGAIGSGFSQFTELPFTYTQTLTRFTSYFGLLSYEFNHKYIFNGSIRADHSNLFGDDVSGQKKPAYSVGGKWQVYQESFMKNVDWVKGLALRATYGVTGNSPFVGSGSLVDILAVVQNTTTGNGLVVGTYANNKLSWETTHTFNIGVDYSVLNHRLNGSIDLYQKNTTDLLGPIQLDPLSGTATTTGNLGNLRNRGIELSLQSLNLKFKNFSWSTNFVFSYNNNKLLSYTNPTAIQLTDSFQLSTAYAVGYSTPSLFAYKFAGLDNLGDPQIQLANGTITKKPGAAKANDMVYMGSTLPVYNGGLTNTFRYKQFSLTGNLAYSFGAVMRSDVNTFYTGRLTGTAGAFSGNISSDFANRWKVPGDEATTNIPSYVANQGTSNTRRNVLYYEDADINVVSASYVKLRDITLGYNLSPAILQMLRISSFRVFVQAGNFMVWKANRNDIDPEYNIGNGISRPLPAYGHTYSAGISASF</sequence>
<dbReference type="SMART" id="SM00965">
    <property type="entry name" value="STN"/>
    <property type="match status" value="1"/>
</dbReference>
<dbReference type="SUPFAM" id="SSF56935">
    <property type="entry name" value="Porins"/>
    <property type="match status" value="1"/>
</dbReference>
<evidence type="ECO:0000256" key="3">
    <source>
        <dbReference type="ARBA" id="ARBA00022452"/>
    </source>
</evidence>
<proteinExistence type="inferred from homology"/>
<evidence type="ECO:0000256" key="6">
    <source>
        <dbReference type="ARBA" id="ARBA00023004"/>
    </source>
</evidence>
<keyword evidence="4" id="KW-0410">Iron transport</keyword>
<dbReference type="Gene3D" id="2.60.40.1120">
    <property type="entry name" value="Carboxypeptidase-like, regulatory domain"/>
    <property type="match status" value="1"/>
</dbReference>
<keyword evidence="14" id="KW-1185">Reference proteome</keyword>
<evidence type="ECO:0000259" key="12">
    <source>
        <dbReference type="SMART" id="SM00965"/>
    </source>
</evidence>
<dbReference type="InterPro" id="IPR012910">
    <property type="entry name" value="Plug_dom"/>
</dbReference>
<keyword evidence="4" id="KW-0406">Ion transport</keyword>
<dbReference type="InterPro" id="IPR000531">
    <property type="entry name" value="Beta-barrel_TonB"/>
</dbReference>
<dbReference type="InterPro" id="IPR011662">
    <property type="entry name" value="Secretin/TonB_short_N"/>
</dbReference>
<dbReference type="RefSeq" id="WP_121198475.1">
    <property type="nucleotide sequence ID" value="NZ_RBKU01000001.1"/>
</dbReference>
<feature type="domain" description="Secretin/TonB short N-terminal" evidence="12">
    <location>
        <begin position="68"/>
        <end position="118"/>
    </location>
</feature>
<dbReference type="InterPro" id="IPR023996">
    <property type="entry name" value="TonB-dep_OMP_SusC/RagA"/>
</dbReference>
<dbReference type="Pfam" id="PF07660">
    <property type="entry name" value="STN"/>
    <property type="match status" value="1"/>
</dbReference>
<comment type="similarity">
    <text evidence="10 11">Belongs to the TonB-dependent receptor family.</text>
</comment>
<evidence type="ECO:0000256" key="2">
    <source>
        <dbReference type="ARBA" id="ARBA00022448"/>
    </source>
</evidence>
<evidence type="ECO:0000256" key="1">
    <source>
        <dbReference type="ARBA" id="ARBA00004571"/>
    </source>
</evidence>
<evidence type="ECO:0000256" key="11">
    <source>
        <dbReference type="RuleBase" id="RU003357"/>
    </source>
</evidence>
<dbReference type="Pfam" id="PF13715">
    <property type="entry name" value="CarbopepD_reg_2"/>
    <property type="match status" value="1"/>
</dbReference>
<accession>A0A495J1X0</accession>
<dbReference type="InterPro" id="IPR036942">
    <property type="entry name" value="Beta-barrel_TonB_sf"/>
</dbReference>
<keyword evidence="5 10" id="KW-0812">Transmembrane</keyword>
<keyword evidence="6" id="KW-0408">Iron</keyword>
<dbReference type="OrthoDB" id="9768177at2"/>
<dbReference type="Gene3D" id="2.40.170.20">
    <property type="entry name" value="TonB-dependent receptor, beta-barrel domain"/>
    <property type="match status" value="1"/>
</dbReference>
<dbReference type="InterPro" id="IPR008969">
    <property type="entry name" value="CarboxyPept-like_regulatory"/>
</dbReference>
<dbReference type="EMBL" id="RBKU01000001">
    <property type="protein sequence ID" value="RKR82927.1"/>
    <property type="molecule type" value="Genomic_DNA"/>
</dbReference>
<dbReference type="GO" id="GO:0006826">
    <property type="term" value="P:iron ion transport"/>
    <property type="evidence" value="ECO:0007669"/>
    <property type="project" value="UniProtKB-KW"/>
</dbReference>
<reference evidence="13 14" key="1">
    <citation type="submission" date="2018-10" db="EMBL/GenBank/DDBJ databases">
        <title>Genomic Encyclopedia of Archaeal and Bacterial Type Strains, Phase II (KMG-II): from individual species to whole genera.</title>
        <authorList>
            <person name="Goeker M."/>
        </authorList>
    </citation>
    <scope>NUCLEOTIDE SEQUENCE [LARGE SCALE GENOMIC DNA]</scope>
    <source>
        <strain evidence="13 14">DSM 18602</strain>
    </source>
</reference>
<evidence type="ECO:0000313" key="14">
    <source>
        <dbReference type="Proteomes" id="UP000268007"/>
    </source>
</evidence>
<evidence type="ECO:0000256" key="5">
    <source>
        <dbReference type="ARBA" id="ARBA00022692"/>
    </source>
</evidence>
<dbReference type="Gene3D" id="2.170.130.10">
    <property type="entry name" value="TonB-dependent receptor, plug domain"/>
    <property type="match status" value="1"/>
</dbReference>
<evidence type="ECO:0000256" key="4">
    <source>
        <dbReference type="ARBA" id="ARBA00022496"/>
    </source>
</evidence>
<dbReference type="Proteomes" id="UP000268007">
    <property type="component" value="Unassembled WGS sequence"/>
</dbReference>
<dbReference type="SUPFAM" id="SSF49464">
    <property type="entry name" value="Carboxypeptidase regulatory domain-like"/>
    <property type="match status" value="1"/>
</dbReference>
<keyword evidence="2 10" id="KW-0813">Transport</keyword>
<keyword evidence="3 10" id="KW-1134">Transmembrane beta strand</keyword>
<dbReference type="InterPro" id="IPR039426">
    <property type="entry name" value="TonB-dep_rcpt-like"/>
</dbReference>
<evidence type="ECO:0000256" key="8">
    <source>
        <dbReference type="ARBA" id="ARBA00023136"/>
    </source>
</evidence>
<keyword evidence="7 11" id="KW-0798">TonB box</keyword>
<evidence type="ECO:0000256" key="10">
    <source>
        <dbReference type="PROSITE-ProRule" id="PRU01360"/>
    </source>
</evidence>
<dbReference type="GO" id="GO:0009279">
    <property type="term" value="C:cell outer membrane"/>
    <property type="evidence" value="ECO:0007669"/>
    <property type="project" value="UniProtKB-SubCell"/>
</dbReference>
<comment type="subcellular location">
    <subcellularLocation>
        <location evidence="1 10">Cell outer membrane</location>
        <topology evidence="1 10">Multi-pass membrane protein</topology>
    </subcellularLocation>
</comment>
<dbReference type="InterPro" id="IPR023997">
    <property type="entry name" value="TonB-dep_OMP_SusC/RagA_CS"/>
</dbReference>
<dbReference type="NCBIfam" id="TIGR04057">
    <property type="entry name" value="SusC_RagA_signa"/>
    <property type="match status" value="1"/>
</dbReference>
<dbReference type="InterPro" id="IPR037066">
    <property type="entry name" value="Plug_dom_sf"/>
</dbReference>
<comment type="caution">
    <text evidence="13">The sequence shown here is derived from an EMBL/GenBank/DDBJ whole genome shotgun (WGS) entry which is preliminary data.</text>
</comment>
<evidence type="ECO:0000256" key="7">
    <source>
        <dbReference type="ARBA" id="ARBA00023077"/>
    </source>
</evidence>
<dbReference type="AlphaFoldDB" id="A0A495J1X0"/>
<dbReference type="Pfam" id="PF00593">
    <property type="entry name" value="TonB_dep_Rec_b-barrel"/>
    <property type="match status" value="1"/>
</dbReference>
<keyword evidence="9 10" id="KW-0998">Cell outer membrane</keyword>
<name>A0A495J1X0_9SPHI</name>
<evidence type="ECO:0000313" key="13">
    <source>
        <dbReference type="EMBL" id="RKR82927.1"/>
    </source>
</evidence>
<organism evidence="13 14">
    <name type="scientific">Mucilaginibacter gracilis</name>
    <dbReference type="NCBI Taxonomy" id="423350"/>
    <lineage>
        <taxon>Bacteria</taxon>
        <taxon>Pseudomonadati</taxon>
        <taxon>Bacteroidota</taxon>
        <taxon>Sphingobacteriia</taxon>
        <taxon>Sphingobacteriales</taxon>
        <taxon>Sphingobacteriaceae</taxon>
        <taxon>Mucilaginibacter</taxon>
    </lineage>
</organism>